<evidence type="ECO:0000313" key="2">
    <source>
        <dbReference type="EMBL" id="QBM26175.1"/>
    </source>
</evidence>
<dbReference type="RefSeq" id="WP_066152175.1">
    <property type="nucleotide sequence ID" value="NZ_CP037867.1"/>
</dbReference>
<dbReference type="AlphaFoldDB" id="A0A4P6WVD9"/>
<proteinExistence type="predicted"/>
<protein>
    <recommendedName>
        <fullName evidence="4">DUF1772 domain-containing protein</fullName>
    </recommendedName>
</protein>
<evidence type="ECO:0000256" key="1">
    <source>
        <dbReference type="SAM" id="Phobius"/>
    </source>
</evidence>
<dbReference type="Proteomes" id="UP000293912">
    <property type="component" value="Chromosome"/>
</dbReference>
<keyword evidence="1" id="KW-0812">Transmembrane</keyword>
<organism evidence="2 3">
    <name type="scientific">Hydrogenophaga pseudoflava</name>
    <name type="common">Pseudomonas carboxydoflava</name>
    <dbReference type="NCBI Taxonomy" id="47421"/>
    <lineage>
        <taxon>Bacteria</taxon>
        <taxon>Pseudomonadati</taxon>
        <taxon>Pseudomonadota</taxon>
        <taxon>Betaproteobacteria</taxon>
        <taxon>Burkholderiales</taxon>
        <taxon>Comamonadaceae</taxon>
        <taxon>Hydrogenophaga</taxon>
    </lineage>
</organism>
<evidence type="ECO:0008006" key="4">
    <source>
        <dbReference type="Google" id="ProtNLM"/>
    </source>
</evidence>
<feature type="transmembrane region" description="Helical" evidence="1">
    <location>
        <begin position="95"/>
        <end position="114"/>
    </location>
</feature>
<sequence>MHPTAHPRPSPPTALSLVAQLLAVLLLGLMAGFFATYSANVNLATLELDGPTYAQVQSAFNRNVRHAGFFVCFFGPVPLGLLSLALAWSERPTAWWRLLALTVLSYALGIVLFTREVNLPLNHLTESWTAATLPTDWADVRGAWNRANLWRSGLSLALFVGGLFTLVLRLQPPSLPEKPRP</sequence>
<dbReference type="InterPro" id="IPR013901">
    <property type="entry name" value="Anthrone_oxy"/>
</dbReference>
<dbReference type="Pfam" id="PF08592">
    <property type="entry name" value="Anthrone_oxy"/>
    <property type="match status" value="1"/>
</dbReference>
<evidence type="ECO:0000313" key="3">
    <source>
        <dbReference type="Proteomes" id="UP000293912"/>
    </source>
</evidence>
<keyword evidence="1" id="KW-0472">Membrane</keyword>
<reference evidence="2 3" key="1">
    <citation type="submission" date="2019-03" db="EMBL/GenBank/DDBJ databases">
        <authorList>
            <person name="Sebastian G."/>
            <person name="Baumann P."/>
            <person name="Ruckert C."/>
            <person name="Kalinowski J."/>
            <person name="Nebel B."/>
            <person name="Takors R."/>
            <person name="Blombach B."/>
        </authorList>
    </citation>
    <scope>NUCLEOTIDE SEQUENCE [LARGE SCALE GENOMIC DNA]</scope>
    <source>
        <strain evidence="2 3">DSM 1084</strain>
    </source>
</reference>
<gene>
    <name evidence="2" type="ORF">HPF_00700</name>
</gene>
<feature type="transmembrane region" description="Helical" evidence="1">
    <location>
        <begin position="149"/>
        <end position="170"/>
    </location>
</feature>
<dbReference type="EMBL" id="CP037867">
    <property type="protein sequence ID" value="QBM26175.1"/>
    <property type="molecule type" value="Genomic_DNA"/>
</dbReference>
<accession>A0A4P6WVD9</accession>
<keyword evidence="1" id="KW-1133">Transmembrane helix</keyword>
<dbReference type="KEGG" id="hpse:HPF_00700"/>
<name>A0A4P6WVD9_HYDPS</name>
<keyword evidence="3" id="KW-1185">Reference proteome</keyword>
<feature type="transmembrane region" description="Helical" evidence="1">
    <location>
        <begin position="67"/>
        <end position="88"/>
    </location>
</feature>